<dbReference type="EMBL" id="OZ034820">
    <property type="protein sequence ID" value="CAL1402733.1"/>
    <property type="molecule type" value="Genomic_DNA"/>
</dbReference>
<name>A0AAV2FYL8_9ROSI</name>
<evidence type="ECO:0000313" key="1">
    <source>
        <dbReference type="EMBL" id="CAL1402733.1"/>
    </source>
</evidence>
<evidence type="ECO:0000313" key="2">
    <source>
        <dbReference type="Proteomes" id="UP001497516"/>
    </source>
</evidence>
<dbReference type="AlphaFoldDB" id="A0AAV2FYL8"/>
<gene>
    <name evidence="1" type="ORF">LTRI10_LOCUS42712</name>
</gene>
<keyword evidence="2" id="KW-1185">Reference proteome</keyword>
<proteinExistence type="predicted"/>
<accession>A0AAV2FYL8</accession>
<protein>
    <submittedName>
        <fullName evidence="1">Uncharacterized protein</fullName>
    </submittedName>
</protein>
<organism evidence="1 2">
    <name type="scientific">Linum trigynum</name>
    <dbReference type="NCBI Taxonomy" id="586398"/>
    <lineage>
        <taxon>Eukaryota</taxon>
        <taxon>Viridiplantae</taxon>
        <taxon>Streptophyta</taxon>
        <taxon>Embryophyta</taxon>
        <taxon>Tracheophyta</taxon>
        <taxon>Spermatophyta</taxon>
        <taxon>Magnoliopsida</taxon>
        <taxon>eudicotyledons</taxon>
        <taxon>Gunneridae</taxon>
        <taxon>Pentapetalae</taxon>
        <taxon>rosids</taxon>
        <taxon>fabids</taxon>
        <taxon>Malpighiales</taxon>
        <taxon>Linaceae</taxon>
        <taxon>Linum</taxon>
    </lineage>
</organism>
<sequence>MHSFPLLRAPSSPRFSFTQDSLVLIHQFLTLNLSIKTSSSLLSSACPPSLSQFLPTSFPLLPTAIPSRLNCQALLILPSHQIFHPLLNQIFRVCR</sequence>
<reference evidence="1 2" key="1">
    <citation type="submission" date="2024-04" db="EMBL/GenBank/DDBJ databases">
        <authorList>
            <person name="Fracassetti M."/>
        </authorList>
    </citation>
    <scope>NUCLEOTIDE SEQUENCE [LARGE SCALE GENOMIC DNA]</scope>
</reference>
<dbReference type="Proteomes" id="UP001497516">
    <property type="component" value="Chromosome 7"/>
</dbReference>